<evidence type="ECO:0000256" key="1">
    <source>
        <dbReference type="ARBA" id="ARBA00004603"/>
    </source>
</evidence>
<dbReference type="InterPro" id="IPR036322">
    <property type="entry name" value="WD40_repeat_dom_sf"/>
</dbReference>
<dbReference type="PANTHER" id="PTHR12616:SF1">
    <property type="entry name" value="VACUOLAR PROTEIN SORTING-ASSOCIATED PROTEIN 41 HOMOLOG"/>
    <property type="match status" value="1"/>
</dbReference>
<reference evidence="13" key="1">
    <citation type="submission" date="2025-08" db="UniProtKB">
        <authorList>
            <consortium name="RefSeq"/>
        </authorList>
    </citation>
    <scope>IDENTIFICATION</scope>
</reference>
<evidence type="ECO:0000256" key="2">
    <source>
        <dbReference type="ARBA" id="ARBA00009582"/>
    </source>
</evidence>
<dbReference type="GO" id="GO:0009267">
    <property type="term" value="P:cellular response to starvation"/>
    <property type="evidence" value="ECO:0007669"/>
    <property type="project" value="TreeGrafter"/>
</dbReference>
<dbReference type="GO" id="GO:0031902">
    <property type="term" value="C:late endosome membrane"/>
    <property type="evidence" value="ECO:0007669"/>
    <property type="project" value="UniProtKB-SubCell"/>
</dbReference>
<dbReference type="GeneID" id="110979357"/>
<feature type="compositionally biased region" description="Acidic residues" evidence="10">
    <location>
        <begin position="15"/>
        <end position="43"/>
    </location>
</feature>
<dbReference type="KEGG" id="aplc:110979357"/>
<evidence type="ECO:0000256" key="8">
    <source>
        <dbReference type="PROSITE-ProRule" id="PRU00175"/>
    </source>
</evidence>
<feature type="repeat" description="CHCR" evidence="9">
    <location>
        <begin position="585"/>
        <end position="738"/>
    </location>
</feature>
<evidence type="ECO:0000259" key="11">
    <source>
        <dbReference type="PROSITE" id="PS50089"/>
    </source>
</evidence>
<protein>
    <recommendedName>
        <fullName evidence="7">Vacuolar protein sorting-associated protein 41 homolog</fullName>
    </recommendedName>
</protein>
<dbReference type="PROSITE" id="PS50089">
    <property type="entry name" value="ZF_RING_2"/>
    <property type="match status" value="1"/>
</dbReference>
<dbReference type="PANTHER" id="PTHR12616">
    <property type="entry name" value="VACUOLAR PROTEIN SORTING VPS41"/>
    <property type="match status" value="1"/>
</dbReference>
<keyword evidence="7" id="KW-0967">Endosome</keyword>
<dbReference type="InterPro" id="IPR045111">
    <property type="entry name" value="Vps41/Vps8"/>
</dbReference>
<dbReference type="InterPro" id="IPR000547">
    <property type="entry name" value="Clathrin_H-chain/VPS_repeat"/>
</dbReference>
<dbReference type="InterPro" id="IPR016902">
    <property type="entry name" value="Vps41"/>
</dbReference>
<gene>
    <name evidence="13" type="primary">LOC110979357</name>
</gene>
<keyword evidence="7" id="KW-0968">Cytoplasmic vesicle</keyword>
<keyword evidence="6 7" id="KW-0653">Protein transport</keyword>
<evidence type="ECO:0000256" key="6">
    <source>
        <dbReference type="ARBA" id="ARBA00022927"/>
    </source>
</evidence>
<name>A0A8B7YEE4_ACAPL</name>
<comment type="subcellular location">
    <subcellularLocation>
        <location evidence="7">Endosome membrane</location>
        <topology evidence="7">Peripheral membrane protein</topology>
    </subcellularLocation>
    <subcellularLocation>
        <location evidence="7">Late endosome membrane</location>
        <topology evidence="7">Peripheral membrane protein</topology>
    </subcellularLocation>
    <subcellularLocation>
        <location evidence="7">Early endosome membrane</location>
        <topology evidence="7">Peripheral membrane protein</topology>
    </subcellularLocation>
    <subcellularLocation>
        <location evidence="7">Lysosome membrane</location>
        <topology evidence="7">Peripheral membrane protein</topology>
    </subcellularLocation>
    <subcellularLocation>
        <location evidence="7">Golgi apparatus</location>
        <location evidence="7">trans-Golgi network</location>
    </subcellularLocation>
    <subcellularLocation>
        <location evidence="7">Cytoplasmic vesicle</location>
        <location evidence="7">Clathrin-coated vesicle</location>
    </subcellularLocation>
    <subcellularLocation>
        <location evidence="1">Late endosome</location>
    </subcellularLocation>
</comment>
<dbReference type="SMART" id="SM00299">
    <property type="entry name" value="CLH"/>
    <property type="match status" value="1"/>
</dbReference>
<evidence type="ECO:0000256" key="4">
    <source>
        <dbReference type="ARBA" id="ARBA00022771"/>
    </source>
</evidence>
<comment type="function">
    <text evidence="7">Plays a role in vesicle-mediated protein trafficking to lysosomal compartments including the endocytic membrane transport pathways.</text>
</comment>
<dbReference type="InterPro" id="IPR001841">
    <property type="entry name" value="Znf_RING"/>
</dbReference>
<keyword evidence="7" id="KW-0458">Lysosome</keyword>
<dbReference type="GO" id="GO:0008270">
    <property type="term" value="F:zinc ion binding"/>
    <property type="evidence" value="ECO:0007669"/>
    <property type="project" value="UniProtKB-KW"/>
</dbReference>
<feature type="domain" description="RING-type" evidence="11">
    <location>
        <begin position="817"/>
        <end position="859"/>
    </location>
</feature>
<comment type="similarity">
    <text evidence="2 7">Belongs to the VPS41 family.</text>
</comment>
<keyword evidence="12" id="KW-1185">Reference proteome</keyword>
<dbReference type="GO" id="GO:0005794">
    <property type="term" value="C:Golgi apparatus"/>
    <property type="evidence" value="ECO:0007669"/>
    <property type="project" value="UniProtKB-SubCell"/>
</dbReference>
<dbReference type="GO" id="GO:0030136">
    <property type="term" value="C:clathrin-coated vesicle"/>
    <property type="evidence" value="ECO:0007669"/>
    <property type="project" value="UniProtKB-SubCell"/>
</dbReference>
<dbReference type="GO" id="GO:0006623">
    <property type="term" value="P:protein targeting to vacuole"/>
    <property type="evidence" value="ECO:0007669"/>
    <property type="project" value="InterPro"/>
</dbReference>
<dbReference type="FunFam" id="1.25.40.10:FF:001057">
    <property type="entry name" value="Vacuolar protein sorting-associated protein 41 homolog"/>
    <property type="match status" value="1"/>
</dbReference>
<keyword evidence="5" id="KW-0862">Zinc</keyword>
<keyword evidence="4 8" id="KW-0479">Metal-binding</keyword>
<dbReference type="Gene3D" id="2.130.10.10">
    <property type="entry name" value="YVTN repeat-like/Quinoprotein amine dehydrogenase"/>
    <property type="match status" value="1"/>
</dbReference>
<sequence>MADSMEREFVSAVEDWQESGEEEGEDEEEGSESESEEDDSGEIEEPKLKYERIRNTLEAILSKDAASCMAVHTKFMAVGTHWGMVHVLDLQGNTIAGKEFAKHSTTVNQISLDMNGDYLSSCSDDGRVAITGLYEDEYNQVQSFDCPVKSLALDPRFSKPNSGRQFVTGSDKLTLHEKGFFNRSKSTILHQAEGPIRIIKWRGCFIAWASDLGVKVYDLSSKRRITFIKKDHDEKLRPEIYPCKLCWKDNITLIVGWANTIKICVVKERRQLEGKDMPNRYVEIVNLFTTDFYVCGLAPMQDNLVVIAYMMDEAVEEEDGEDEGARRPQLKIITPLPEDYHVVSSDALSIRGFKEYRPSDYHLEYLEGEGVFYIVSPKDIVLARKRDMDDHIAWLMENEMFEEALAETKAHAKTLQRHKVLDVGRAYLNHLIAGGEFDKAASMCEPILGKHKELWEQEVFHFAKLHRLKAISPYIPRGDLRLSKAIYEMILNDFLQTDLEGFHQLIKLWPTDLYDLMTLVCAVQDRLLRDPDNRILMQTLGELYSYDQRYDKALAIYLKLGHKDVFPLIHRHNLFDSIQDKIVMLMEFDKEKAVDLLMENVNKVPVKKVVKQLEERPELLFHYLHALFQRHPNLSQDFQARLVPLYAEFARGELLPFLRRSRHCPMEVALAICEQRQFIPEMVFLLGRMGNTTQALKLIIEEMGDVDKAIEFAKEHDDTCLWDELIDASMDKPSFITGLLNNIGTHVDPIILIKRIKEGMEIPGLRDSLVKILQDYNLQISLREGCKKILVSDCFALLDRLNRIQKRGIQIEEDHHCDSCHNPILAGESQPSVIVFYCHHVFHEECLIAQNTEHCMICHSQRKGPGSSVAAFR</sequence>
<evidence type="ECO:0000256" key="7">
    <source>
        <dbReference type="PIRNR" id="PIRNR028921"/>
    </source>
</evidence>
<dbReference type="Proteomes" id="UP000694845">
    <property type="component" value="Unplaced"/>
</dbReference>
<evidence type="ECO:0000256" key="3">
    <source>
        <dbReference type="ARBA" id="ARBA00022448"/>
    </source>
</evidence>
<keyword evidence="4 8" id="KW-0863">Zinc-finger</keyword>
<feature type="region of interest" description="Disordered" evidence="10">
    <location>
        <begin position="1"/>
        <end position="47"/>
    </location>
</feature>
<dbReference type="PROSITE" id="PS50236">
    <property type="entry name" value="CHCR"/>
    <property type="match status" value="1"/>
</dbReference>
<dbReference type="OMA" id="PQLVWQD"/>
<dbReference type="GO" id="GO:0030897">
    <property type="term" value="C:HOPS complex"/>
    <property type="evidence" value="ECO:0007669"/>
    <property type="project" value="UniProtKB-UniRule"/>
</dbReference>
<dbReference type="Pfam" id="PF23556">
    <property type="entry name" value="TPR_Vps41"/>
    <property type="match status" value="1"/>
</dbReference>
<dbReference type="Gene3D" id="1.25.40.10">
    <property type="entry name" value="Tetratricopeptide repeat domain"/>
    <property type="match status" value="1"/>
</dbReference>
<dbReference type="GO" id="GO:0016236">
    <property type="term" value="P:macroautophagy"/>
    <property type="evidence" value="ECO:0007669"/>
    <property type="project" value="TreeGrafter"/>
</dbReference>
<organism evidence="12 13">
    <name type="scientific">Acanthaster planci</name>
    <name type="common">Crown-of-thorns starfish</name>
    <dbReference type="NCBI Taxonomy" id="133434"/>
    <lineage>
        <taxon>Eukaryota</taxon>
        <taxon>Metazoa</taxon>
        <taxon>Echinodermata</taxon>
        <taxon>Eleutherozoa</taxon>
        <taxon>Asterozoa</taxon>
        <taxon>Asteroidea</taxon>
        <taxon>Valvatacea</taxon>
        <taxon>Valvatida</taxon>
        <taxon>Acanthasteridae</taxon>
        <taxon>Acanthaster</taxon>
    </lineage>
</organism>
<evidence type="ECO:0000256" key="9">
    <source>
        <dbReference type="PROSITE-ProRule" id="PRU01006"/>
    </source>
</evidence>
<dbReference type="RefSeq" id="XP_022090770.1">
    <property type="nucleotide sequence ID" value="XM_022235078.1"/>
</dbReference>
<dbReference type="InterPro" id="IPR011990">
    <property type="entry name" value="TPR-like_helical_dom_sf"/>
</dbReference>
<evidence type="ECO:0000313" key="12">
    <source>
        <dbReference type="Proteomes" id="UP000694845"/>
    </source>
</evidence>
<dbReference type="InterPro" id="IPR057780">
    <property type="entry name" value="Beta-prop_Vps41"/>
</dbReference>
<dbReference type="Pfam" id="PF23411">
    <property type="entry name" value="Beta-prop_Vps41"/>
    <property type="match status" value="1"/>
</dbReference>
<keyword evidence="7" id="KW-0333">Golgi apparatus</keyword>
<dbReference type="AlphaFoldDB" id="A0A8B7YEE4"/>
<dbReference type="CTD" id="27072"/>
<accession>A0A8B7YEE4</accession>
<keyword evidence="3 7" id="KW-0813">Transport</keyword>
<dbReference type="InterPro" id="IPR015943">
    <property type="entry name" value="WD40/YVTN_repeat-like_dom_sf"/>
</dbReference>
<dbReference type="OrthoDB" id="244107at2759"/>
<dbReference type="PIRSF" id="PIRSF028921">
    <property type="entry name" value="VPS41"/>
    <property type="match status" value="1"/>
</dbReference>
<proteinExistence type="inferred from homology"/>
<dbReference type="GO" id="GO:0005765">
    <property type="term" value="C:lysosomal membrane"/>
    <property type="evidence" value="ECO:0007669"/>
    <property type="project" value="UniProtKB-SubCell"/>
</dbReference>
<dbReference type="SUPFAM" id="SSF50978">
    <property type="entry name" value="WD40 repeat-like"/>
    <property type="match status" value="1"/>
</dbReference>
<dbReference type="GO" id="GO:0031901">
    <property type="term" value="C:early endosome membrane"/>
    <property type="evidence" value="ECO:0007669"/>
    <property type="project" value="UniProtKB-SubCell"/>
</dbReference>
<evidence type="ECO:0000256" key="5">
    <source>
        <dbReference type="ARBA" id="ARBA00022833"/>
    </source>
</evidence>
<evidence type="ECO:0000313" key="13">
    <source>
        <dbReference type="RefSeq" id="XP_022090770.1"/>
    </source>
</evidence>
<dbReference type="GO" id="GO:0034058">
    <property type="term" value="P:endosomal vesicle fusion"/>
    <property type="evidence" value="ECO:0007669"/>
    <property type="project" value="UniProtKB-UniRule"/>
</dbReference>
<evidence type="ECO:0000256" key="10">
    <source>
        <dbReference type="SAM" id="MobiDB-lite"/>
    </source>
</evidence>